<dbReference type="GO" id="GO:0015386">
    <property type="term" value="F:potassium:proton antiporter activity"/>
    <property type="evidence" value="ECO:0007669"/>
    <property type="project" value="TreeGrafter"/>
</dbReference>
<gene>
    <name evidence="11" type="ORF">SK128_027389</name>
</gene>
<reference evidence="11 12" key="1">
    <citation type="submission" date="2023-11" db="EMBL/GenBank/DDBJ databases">
        <title>Halocaridina rubra genome assembly.</title>
        <authorList>
            <person name="Smith C."/>
        </authorList>
    </citation>
    <scope>NUCLEOTIDE SEQUENCE [LARGE SCALE GENOMIC DNA]</scope>
    <source>
        <strain evidence="11">EP-1</strain>
        <tissue evidence="11">Whole</tissue>
    </source>
</reference>
<sequence length="93" mass="10190">MIAFLPMDKVPGGQYALAIAAFFIVVFGGIIIGIMYGCLTSLITKSTTDVRVVEPLAMLGLSYLSYLTAELFHFSGIIRYDFLLNAIKCMNSK</sequence>
<dbReference type="InterPro" id="IPR006153">
    <property type="entry name" value="Cation/H_exchanger_TM"/>
</dbReference>
<evidence type="ECO:0000256" key="5">
    <source>
        <dbReference type="ARBA" id="ARBA00023053"/>
    </source>
</evidence>
<keyword evidence="12" id="KW-1185">Reference proteome</keyword>
<keyword evidence="7 9" id="KW-0472">Membrane</keyword>
<keyword evidence="4 9" id="KW-1133">Transmembrane helix</keyword>
<dbReference type="InterPro" id="IPR018422">
    <property type="entry name" value="Cation/H_exchanger_CPA1"/>
</dbReference>
<dbReference type="Pfam" id="PF00999">
    <property type="entry name" value="Na_H_Exchanger"/>
    <property type="match status" value="1"/>
</dbReference>
<keyword evidence="6" id="KW-0406">Ion transport</keyword>
<evidence type="ECO:0000256" key="3">
    <source>
        <dbReference type="ARBA" id="ARBA00022692"/>
    </source>
</evidence>
<evidence type="ECO:0000256" key="9">
    <source>
        <dbReference type="SAM" id="Phobius"/>
    </source>
</evidence>
<proteinExistence type="predicted"/>
<dbReference type="EMBL" id="JAXCGZ010000841">
    <property type="protein sequence ID" value="KAK7085534.1"/>
    <property type="molecule type" value="Genomic_DNA"/>
</dbReference>
<evidence type="ECO:0000259" key="10">
    <source>
        <dbReference type="Pfam" id="PF00999"/>
    </source>
</evidence>
<comment type="caution">
    <text evidence="11">The sequence shown here is derived from an EMBL/GenBank/DDBJ whole genome shotgun (WGS) entry which is preliminary data.</text>
</comment>
<name>A0AAN8XW54_HALRR</name>
<keyword evidence="2" id="KW-0813">Transport</keyword>
<evidence type="ECO:0000256" key="6">
    <source>
        <dbReference type="ARBA" id="ARBA00023065"/>
    </source>
</evidence>
<feature type="transmembrane region" description="Helical" evidence="9">
    <location>
        <begin position="15"/>
        <end position="39"/>
    </location>
</feature>
<dbReference type="GO" id="GO:0015385">
    <property type="term" value="F:sodium:proton antiporter activity"/>
    <property type="evidence" value="ECO:0007669"/>
    <property type="project" value="InterPro"/>
</dbReference>
<evidence type="ECO:0000256" key="7">
    <source>
        <dbReference type="ARBA" id="ARBA00023136"/>
    </source>
</evidence>
<dbReference type="PANTHER" id="PTHR10110">
    <property type="entry name" value="SODIUM/HYDROGEN EXCHANGER"/>
    <property type="match status" value="1"/>
</dbReference>
<comment type="subcellular location">
    <subcellularLocation>
        <location evidence="1">Membrane</location>
        <topology evidence="1">Multi-pass membrane protein</topology>
    </subcellularLocation>
</comment>
<evidence type="ECO:0000313" key="12">
    <source>
        <dbReference type="Proteomes" id="UP001381693"/>
    </source>
</evidence>
<feature type="domain" description="Cation/H+ exchanger transmembrane" evidence="10">
    <location>
        <begin position="9"/>
        <end position="78"/>
    </location>
</feature>
<evidence type="ECO:0000256" key="2">
    <source>
        <dbReference type="ARBA" id="ARBA00022448"/>
    </source>
</evidence>
<dbReference type="PANTHER" id="PTHR10110:SF126">
    <property type="entry name" value="NA(+)_H(+) EXCHANGER PROTEIN 7"/>
    <property type="match status" value="1"/>
</dbReference>
<keyword evidence="8" id="KW-0739">Sodium transport</keyword>
<evidence type="ECO:0000313" key="11">
    <source>
        <dbReference type="EMBL" id="KAK7085534.1"/>
    </source>
</evidence>
<evidence type="ECO:0000256" key="8">
    <source>
        <dbReference type="ARBA" id="ARBA00023201"/>
    </source>
</evidence>
<keyword evidence="5" id="KW-0915">Sodium</keyword>
<evidence type="ECO:0000256" key="1">
    <source>
        <dbReference type="ARBA" id="ARBA00004141"/>
    </source>
</evidence>
<organism evidence="11 12">
    <name type="scientific">Halocaridina rubra</name>
    <name type="common">Hawaiian red shrimp</name>
    <dbReference type="NCBI Taxonomy" id="373956"/>
    <lineage>
        <taxon>Eukaryota</taxon>
        <taxon>Metazoa</taxon>
        <taxon>Ecdysozoa</taxon>
        <taxon>Arthropoda</taxon>
        <taxon>Crustacea</taxon>
        <taxon>Multicrustacea</taxon>
        <taxon>Malacostraca</taxon>
        <taxon>Eumalacostraca</taxon>
        <taxon>Eucarida</taxon>
        <taxon>Decapoda</taxon>
        <taxon>Pleocyemata</taxon>
        <taxon>Caridea</taxon>
        <taxon>Atyoidea</taxon>
        <taxon>Atyidae</taxon>
        <taxon>Halocaridina</taxon>
    </lineage>
</organism>
<dbReference type="GO" id="GO:0005886">
    <property type="term" value="C:plasma membrane"/>
    <property type="evidence" value="ECO:0007669"/>
    <property type="project" value="TreeGrafter"/>
</dbReference>
<dbReference type="AlphaFoldDB" id="A0AAN8XW54"/>
<evidence type="ECO:0000256" key="4">
    <source>
        <dbReference type="ARBA" id="ARBA00022989"/>
    </source>
</evidence>
<accession>A0AAN8XW54</accession>
<keyword evidence="3 9" id="KW-0812">Transmembrane</keyword>
<protein>
    <recommendedName>
        <fullName evidence="10">Cation/H+ exchanger transmembrane domain-containing protein</fullName>
    </recommendedName>
</protein>
<dbReference type="GO" id="GO:0098719">
    <property type="term" value="P:sodium ion import across plasma membrane"/>
    <property type="evidence" value="ECO:0007669"/>
    <property type="project" value="TreeGrafter"/>
</dbReference>
<dbReference type="Proteomes" id="UP001381693">
    <property type="component" value="Unassembled WGS sequence"/>
</dbReference>
<dbReference type="GO" id="GO:0051453">
    <property type="term" value="P:regulation of intracellular pH"/>
    <property type="evidence" value="ECO:0007669"/>
    <property type="project" value="TreeGrafter"/>
</dbReference>